<dbReference type="Pfam" id="PF00501">
    <property type="entry name" value="AMP-binding"/>
    <property type="match status" value="1"/>
</dbReference>
<keyword evidence="3" id="KW-0812">Transmembrane</keyword>
<accession>A0ABU3P146</accession>
<comment type="caution">
    <text evidence="6">The sequence shown here is derived from an EMBL/GenBank/DDBJ whole genome shotgun (WGS) entry which is preliminary data.</text>
</comment>
<proteinExistence type="inferred from homology"/>
<dbReference type="EMBL" id="JAUOZS010000001">
    <property type="protein sequence ID" value="MDT8902773.1"/>
    <property type="molecule type" value="Genomic_DNA"/>
</dbReference>
<evidence type="ECO:0000256" key="1">
    <source>
        <dbReference type="ARBA" id="ARBA00006432"/>
    </source>
</evidence>
<dbReference type="SUPFAM" id="SSF56801">
    <property type="entry name" value="Acetyl-CoA synthetase-like"/>
    <property type="match status" value="1"/>
</dbReference>
<sequence>MNKSAGTVGRLLAAQAARLGERRALIFAATDTELSFREFDALSREVAKGLLASGVSRGDHVAVWAANIPEWLFILFGCAKIGAVAVPLNANCGVYELEYILRQSDAKALFWAGGRTEECLAALRGICSGDPVAADDARRFPELCRVVAVGEPLCPGMLGWKEFLAGAAVVDDAALAYCEKKVRPDDVFLIQYSSGTTGFPKGAMLTHAAYVAKAAVVADRKGHTANDVICVPVPFFSSFGFLAVLVAIAAGAATLVMERFLAREMIAAVERWRATAIYGTPTMFLAALELADLRSYDLSSLRAGGISGDYCSPELAEAVIMRLGLAEAGIHYGSTETLITIMPRPGDPLGKRTATVGQALPDTMVKIVDLRTGRGARPGEHGELCTKGASSMLGYYKAPELTAEIIGADGWLRSGDLAWIDSEGFCRITGRIKDVIIRGGENIYPAEIEEFLATLPQVLDAKVVGVPSAFYGEEIVAFVRLKPGQKASALELKRFCRRLISINKVPKRVFFIDKYPETASGKVQKSKLRETAAQLLECESRKI</sequence>
<feature type="domain" description="AMP-binding enzyme C-terminal" evidence="5">
    <location>
        <begin position="447"/>
        <end position="522"/>
    </location>
</feature>
<comment type="similarity">
    <text evidence="1">Belongs to the ATP-dependent AMP-binding enzyme family.</text>
</comment>
<dbReference type="Gene3D" id="3.40.50.12780">
    <property type="entry name" value="N-terminal domain of ligase-like"/>
    <property type="match status" value="1"/>
</dbReference>
<evidence type="ECO:0000313" key="6">
    <source>
        <dbReference type="EMBL" id="MDT8902773.1"/>
    </source>
</evidence>
<gene>
    <name evidence="6" type="ORF">Q4T40_16150</name>
</gene>
<dbReference type="Pfam" id="PF13193">
    <property type="entry name" value="AMP-binding_C"/>
    <property type="match status" value="1"/>
</dbReference>
<feature type="transmembrane region" description="Helical" evidence="3">
    <location>
        <begin position="235"/>
        <end position="256"/>
    </location>
</feature>
<dbReference type="InterPro" id="IPR000873">
    <property type="entry name" value="AMP-dep_synth/lig_dom"/>
</dbReference>
<evidence type="ECO:0000256" key="2">
    <source>
        <dbReference type="ARBA" id="ARBA00022598"/>
    </source>
</evidence>
<evidence type="ECO:0000256" key="3">
    <source>
        <dbReference type="SAM" id="Phobius"/>
    </source>
</evidence>
<keyword evidence="2" id="KW-0436">Ligase</keyword>
<dbReference type="PANTHER" id="PTHR43201:SF5">
    <property type="entry name" value="MEDIUM-CHAIN ACYL-COA LIGASE ACSF2, MITOCHONDRIAL"/>
    <property type="match status" value="1"/>
</dbReference>
<dbReference type="InterPro" id="IPR045851">
    <property type="entry name" value="AMP-bd_C_sf"/>
</dbReference>
<reference evidence="6 7" key="1">
    <citation type="submission" date="2023-07" db="EMBL/GenBank/DDBJ databases">
        <title>The novel representative of Negativicutes class, Anaeroselena agilis gen. nov. sp. nov.</title>
        <authorList>
            <person name="Prokofeva M.I."/>
            <person name="Elcheninov A.G."/>
            <person name="Klyukina A."/>
            <person name="Kublanov I.V."/>
            <person name="Frolov E.N."/>
            <person name="Podosokorskaya O.A."/>
        </authorList>
    </citation>
    <scope>NUCLEOTIDE SEQUENCE [LARGE SCALE GENOMIC DNA]</scope>
    <source>
        <strain evidence="6 7">4137-cl</strain>
    </source>
</reference>
<dbReference type="InterPro" id="IPR042099">
    <property type="entry name" value="ANL_N_sf"/>
</dbReference>
<evidence type="ECO:0000259" key="4">
    <source>
        <dbReference type="Pfam" id="PF00501"/>
    </source>
</evidence>
<keyword evidence="3" id="KW-1133">Transmembrane helix</keyword>
<keyword evidence="7" id="KW-1185">Reference proteome</keyword>
<dbReference type="PROSITE" id="PS00455">
    <property type="entry name" value="AMP_BINDING"/>
    <property type="match status" value="1"/>
</dbReference>
<dbReference type="PANTHER" id="PTHR43201">
    <property type="entry name" value="ACYL-COA SYNTHETASE"/>
    <property type="match status" value="1"/>
</dbReference>
<dbReference type="RefSeq" id="WP_413781246.1">
    <property type="nucleotide sequence ID" value="NZ_JAUOZS010000001.1"/>
</dbReference>
<evidence type="ECO:0000259" key="5">
    <source>
        <dbReference type="Pfam" id="PF13193"/>
    </source>
</evidence>
<feature type="domain" description="AMP-dependent synthetase/ligase" evidence="4">
    <location>
        <begin position="13"/>
        <end position="396"/>
    </location>
</feature>
<protein>
    <submittedName>
        <fullName evidence="6">AMP-binding protein</fullName>
    </submittedName>
</protein>
<evidence type="ECO:0000313" key="7">
    <source>
        <dbReference type="Proteomes" id="UP001254848"/>
    </source>
</evidence>
<organism evidence="6 7">
    <name type="scientific">Anaeroselena agilis</name>
    <dbReference type="NCBI Taxonomy" id="3063788"/>
    <lineage>
        <taxon>Bacteria</taxon>
        <taxon>Bacillati</taxon>
        <taxon>Bacillota</taxon>
        <taxon>Negativicutes</taxon>
        <taxon>Acetonemataceae</taxon>
        <taxon>Anaeroselena</taxon>
    </lineage>
</organism>
<dbReference type="InterPro" id="IPR020845">
    <property type="entry name" value="AMP-binding_CS"/>
</dbReference>
<dbReference type="Gene3D" id="3.30.300.30">
    <property type="match status" value="1"/>
</dbReference>
<dbReference type="InterPro" id="IPR025110">
    <property type="entry name" value="AMP-bd_C"/>
</dbReference>
<dbReference type="Proteomes" id="UP001254848">
    <property type="component" value="Unassembled WGS sequence"/>
</dbReference>
<name>A0ABU3P146_9FIRM</name>
<keyword evidence="3" id="KW-0472">Membrane</keyword>